<dbReference type="GO" id="GO:0005886">
    <property type="term" value="C:plasma membrane"/>
    <property type="evidence" value="ECO:0007669"/>
    <property type="project" value="UniProtKB-SubCell"/>
</dbReference>
<feature type="transmembrane region" description="Helical" evidence="8">
    <location>
        <begin position="276"/>
        <end position="305"/>
    </location>
</feature>
<evidence type="ECO:0000256" key="4">
    <source>
        <dbReference type="ARBA" id="ARBA00022519"/>
    </source>
</evidence>
<comment type="subcellular location">
    <subcellularLocation>
        <location evidence="1">Cell inner membrane</location>
        <topology evidence="1">Multi-pass membrane protein</topology>
    </subcellularLocation>
    <subcellularLocation>
        <location evidence="8">Cell membrane</location>
        <topology evidence="8">Multi-pass membrane protein</topology>
    </subcellularLocation>
</comment>
<keyword evidence="10" id="KW-0614">Plasmid</keyword>
<dbReference type="EMBL" id="CP001276">
    <property type="protein sequence ID" value="ACM06696.1"/>
    <property type="molecule type" value="Genomic_DNA"/>
</dbReference>
<evidence type="ECO:0000256" key="8">
    <source>
        <dbReference type="RuleBase" id="RU363032"/>
    </source>
</evidence>
<dbReference type="Proteomes" id="UP000000447">
    <property type="component" value="Plasmid unnamed"/>
</dbReference>
<protein>
    <submittedName>
        <fullName evidence="10">Binding-protein-dependent transport systems inner membrane component</fullName>
    </submittedName>
</protein>
<keyword evidence="3" id="KW-1003">Cell membrane</keyword>
<dbReference type="Pfam" id="PF00528">
    <property type="entry name" value="BPD_transp_1"/>
    <property type="match status" value="2"/>
</dbReference>
<feature type="transmembrane region" description="Helical" evidence="8">
    <location>
        <begin position="325"/>
        <end position="347"/>
    </location>
</feature>
<evidence type="ECO:0000256" key="3">
    <source>
        <dbReference type="ARBA" id="ARBA00022475"/>
    </source>
</evidence>
<feature type="transmembrane region" description="Helical" evidence="8">
    <location>
        <begin position="7"/>
        <end position="26"/>
    </location>
</feature>
<dbReference type="GO" id="GO:0055085">
    <property type="term" value="P:transmembrane transport"/>
    <property type="evidence" value="ECO:0007669"/>
    <property type="project" value="InterPro"/>
</dbReference>
<feature type="domain" description="ABC transmembrane type-1" evidence="9">
    <location>
        <begin position="48"/>
        <end position="248"/>
    </location>
</feature>
<dbReference type="InterPro" id="IPR000515">
    <property type="entry name" value="MetI-like"/>
</dbReference>
<keyword evidence="4" id="KW-0997">Cell inner membrane</keyword>
<feature type="transmembrane region" description="Helical" evidence="8">
    <location>
        <begin position="463"/>
        <end position="482"/>
    </location>
</feature>
<geneLocation type="plasmid" evidence="11">
    <name>Tros</name>
</geneLocation>
<dbReference type="CDD" id="cd06261">
    <property type="entry name" value="TM_PBP2"/>
    <property type="match status" value="2"/>
</dbReference>
<keyword evidence="6 8" id="KW-1133">Transmembrane helix</keyword>
<keyword evidence="11" id="KW-1185">Reference proteome</keyword>
<accession>B9L419</accession>
<sequence length="524" mass="56775">MVIRPSEVVALVVASIALVPVLYLVWRALEGGERALASLTHPRTAWLVLRSLGLAVAVAASSALVAFPLAVLTERVAFPGRRWLAILLAVPLAVPSYVMAYAVVAALGPRGTLASLLERSIGLTRLPEVYGFFGAWLTLTLVTYPYTFLALRAALRGLDPAFEEVARTLHAGRWVTFWRVTVPLLGPALLSGMLLTTLYVLSDFGAIAILRYPTLTYSIYNQYRLSFDRSAAAALAVLLVVLSAILLIAERHWQRRAAFYRTVGTRRPPVLHRPGWGSWLGLSLALLWGSFAIGLPAGMATFWFLRARSLGEQLPGIGEPLANSLLVGSAAGLVTVALALPVAWAVVRGNGRYVSLIDLPLWIAYGLPGIVLALALVSFSVRFLPWLYQTLPLLIVGYALRFLPEATGILRATLAQQNPRLEEAARTLGLRPWRAWLTVQFPLTLPGIGSAFALVFLTTIKELPVTLLLSPIGFTTLATAVWNATADAFWSHAALPTLLLLGIGVVPMALFSWWQERGAGRSNG</sequence>
<feature type="transmembrane region" description="Helical" evidence="8">
    <location>
        <begin position="359"/>
        <end position="380"/>
    </location>
</feature>
<evidence type="ECO:0000256" key="7">
    <source>
        <dbReference type="ARBA" id="ARBA00023136"/>
    </source>
</evidence>
<dbReference type="InterPro" id="IPR035906">
    <property type="entry name" value="MetI-like_sf"/>
</dbReference>
<evidence type="ECO:0000313" key="10">
    <source>
        <dbReference type="EMBL" id="ACM06696.1"/>
    </source>
</evidence>
<dbReference type="SUPFAM" id="SSF161098">
    <property type="entry name" value="MetI-like"/>
    <property type="match status" value="2"/>
</dbReference>
<feature type="transmembrane region" description="Helical" evidence="8">
    <location>
        <begin position="46"/>
        <end position="71"/>
    </location>
</feature>
<feature type="transmembrane region" description="Helical" evidence="8">
    <location>
        <begin position="83"/>
        <end position="109"/>
    </location>
</feature>
<evidence type="ECO:0000256" key="2">
    <source>
        <dbReference type="ARBA" id="ARBA00022448"/>
    </source>
</evidence>
<dbReference type="AlphaFoldDB" id="B9L419"/>
<evidence type="ECO:0000256" key="5">
    <source>
        <dbReference type="ARBA" id="ARBA00022692"/>
    </source>
</evidence>
<feature type="transmembrane region" description="Helical" evidence="8">
    <location>
        <begin position="435"/>
        <end position="457"/>
    </location>
</feature>
<name>B9L419_THERP</name>
<proteinExistence type="inferred from homology"/>
<dbReference type="PROSITE" id="PS50928">
    <property type="entry name" value="ABC_TM1"/>
    <property type="match status" value="2"/>
</dbReference>
<feature type="transmembrane region" description="Helical" evidence="8">
    <location>
        <begin position="188"/>
        <end position="210"/>
    </location>
</feature>
<keyword evidence="7 8" id="KW-0472">Membrane</keyword>
<keyword evidence="5 8" id="KW-0812">Transmembrane</keyword>
<reference evidence="10 11" key="1">
    <citation type="journal article" date="2009" name="PLoS ONE">
        <title>Complete genome sequence of the aerobic CO-oxidizing thermophile Thermomicrobium roseum.</title>
        <authorList>
            <person name="Wu D."/>
            <person name="Raymond J."/>
            <person name="Wu M."/>
            <person name="Chatterji S."/>
            <person name="Ren Q."/>
            <person name="Graham J.E."/>
            <person name="Bryant D.A."/>
            <person name="Robb F."/>
            <person name="Colman A."/>
            <person name="Tallon L.J."/>
            <person name="Badger J.H."/>
            <person name="Madupu R."/>
            <person name="Ward N.L."/>
            <person name="Eisen J.A."/>
        </authorList>
    </citation>
    <scope>NUCLEOTIDE SEQUENCE [LARGE SCALE GENOMIC DNA]</scope>
    <source>
        <strain evidence="11">ATCC 27502 / DSM 5159 / P-2</strain>
        <plasmid evidence="10">unnamed</plasmid>
    </source>
</reference>
<keyword evidence="2 8" id="KW-0813">Transport</keyword>
<dbReference type="PANTHER" id="PTHR43357:SF3">
    <property type="entry name" value="FE(3+)-TRANSPORT SYSTEM PERMEASE PROTEIN FBPB 2"/>
    <property type="match status" value="1"/>
</dbReference>
<evidence type="ECO:0000259" key="9">
    <source>
        <dbReference type="PROSITE" id="PS50928"/>
    </source>
</evidence>
<feature type="transmembrane region" description="Helical" evidence="8">
    <location>
        <begin position="129"/>
        <end position="151"/>
    </location>
</feature>
<dbReference type="KEGG" id="tro:trd_A0533"/>
<dbReference type="PANTHER" id="PTHR43357">
    <property type="entry name" value="INNER MEMBRANE ABC TRANSPORTER PERMEASE PROTEIN YDCV"/>
    <property type="match status" value="1"/>
</dbReference>
<evidence type="ECO:0000313" key="11">
    <source>
        <dbReference type="Proteomes" id="UP000000447"/>
    </source>
</evidence>
<gene>
    <name evidence="10" type="ordered locus">trd_A0533</name>
</gene>
<evidence type="ECO:0000256" key="6">
    <source>
        <dbReference type="ARBA" id="ARBA00022989"/>
    </source>
</evidence>
<dbReference type="Gene3D" id="1.10.3720.10">
    <property type="entry name" value="MetI-like"/>
    <property type="match status" value="2"/>
</dbReference>
<evidence type="ECO:0000256" key="1">
    <source>
        <dbReference type="ARBA" id="ARBA00004429"/>
    </source>
</evidence>
<dbReference type="HOGENOM" id="CLU_021838_0_0_0"/>
<feature type="transmembrane region" description="Helical" evidence="8">
    <location>
        <begin position="494"/>
        <end position="514"/>
    </location>
</feature>
<dbReference type="eggNOG" id="COG1178">
    <property type="taxonomic scope" value="Bacteria"/>
</dbReference>
<comment type="similarity">
    <text evidence="8">Belongs to the binding-protein-dependent transport system permease family.</text>
</comment>
<organism evidence="10 11">
    <name type="scientific">Thermomicrobium roseum (strain ATCC 27502 / DSM 5159 / P-2)</name>
    <dbReference type="NCBI Taxonomy" id="309801"/>
    <lineage>
        <taxon>Bacteria</taxon>
        <taxon>Pseudomonadati</taxon>
        <taxon>Thermomicrobiota</taxon>
        <taxon>Thermomicrobia</taxon>
        <taxon>Thermomicrobiales</taxon>
        <taxon>Thermomicrobiaceae</taxon>
        <taxon>Thermomicrobium</taxon>
    </lineage>
</organism>
<feature type="transmembrane region" description="Helical" evidence="8">
    <location>
        <begin position="230"/>
        <end position="249"/>
    </location>
</feature>
<feature type="domain" description="ABC transmembrane type-1" evidence="9">
    <location>
        <begin position="321"/>
        <end position="511"/>
    </location>
</feature>